<dbReference type="Proteomes" id="UP000318943">
    <property type="component" value="Unassembled WGS sequence"/>
</dbReference>
<keyword evidence="4" id="KW-1185">Reference proteome</keyword>
<accession>A0ABY3EML2</accession>
<name>A0ABY3EML2_9BURK</name>
<evidence type="ECO:0000256" key="1">
    <source>
        <dbReference type="ARBA" id="ARBA00009199"/>
    </source>
</evidence>
<protein>
    <submittedName>
        <fullName evidence="3">Amidase</fullName>
    </submittedName>
</protein>
<dbReference type="Pfam" id="PF01425">
    <property type="entry name" value="Amidase"/>
    <property type="match status" value="1"/>
</dbReference>
<organism evidence="3 4">
    <name type="scientific">Cupriavidus campinensis</name>
    <dbReference type="NCBI Taxonomy" id="151783"/>
    <lineage>
        <taxon>Bacteria</taxon>
        <taxon>Pseudomonadati</taxon>
        <taxon>Pseudomonadota</taxon>
        <taxon>Betaproteobacteria</taxon>
        <taxon>Burkholderiales</taxon>
        <taxon>Burkholderiaceae</taxon>
        <taxon>Cupriavidus</taxon>
    </lineage>
</organism>
<evidence type="ECO:0000259" key="2">
    <source>
        <dbReference type="Pfam" id="PF01425"/>
    </source>
</evidence>
<dbReference type="Gene3D" id="3.90.1300.10">
    <property type="entry name" value="Amidase signature (AS) domain"/>
    <property type="match status" value="1"/>
</dbReference>
<proteinExistence type="inferred from homology"/>
<comment type="caution">
    <text evidence="3">The sequence shown here is derived from an EMBL/GenBank/DDBJ whole genome shotgun (WGS) entry which is preliminary data.</text>
</comment>
<reference evidence="3 4" key="1">
    <citation type="submission" date="2019-05" db="EMBL/GenBank/DDBJ databases">
        <title>Whole genome sequence analysis of Cupriavidus campinensis S14E4C strain.</title>
        <authorList>
            <person name="Abbaszade G."/>
            <person name="Szabo A."/>
            <person name="Toumi M."/>
            <person name="Toth E."/>
        </authorList>
    </citation>
    <scope>NUCLEOTIDE SEQUENCE [LARGE SCALE GENOMIC DNA]</scope>
    <source>
        <strain evidence="3 4">S14E4C</strain>
    </source>
</reference>
<dbReference type="EMBL" id="VCIZ01000007">
    <property type="protein sequence ID" value="TSP12204.1"/>
    <property type="molecule type" value="Genomic_DNA"/>
</dbReference>
<comment type="similarity">
    <text evidence="1">Belongs to the amidase family.</text>
</comment>
<evidence type="ECO:0000313" key="4">
    <source>
        <dbReference type="Proteomes" id="UP000318943"/>
    </source>
</evidence>
<dbReference type="SUPFAM" id="SSF75304">
    <property type="entry name" value="Amidase signature (AS) enzymes"/>
    <property type="match status" value="1"/>
</dbReference>
<dbReference type="InterPro" id="IPR036928">
    <property type="entry name" value="AS_sf"/>
</dbReference>
<dbReference type="PANTHER" id="PTHR11895">
    <property type="entry name" value="TRANSAMIDASE"/>
    <property type="match status" value="1"/>
</dbReference>
<dbReference type="PANTHER" id="PTHR11895:SF7">
    <property type="entry name" value="GLUTAMYL-TRNA(GLN) AMIDOTRANSFERASE SUBUNIT A, MITOCHONDRIAL"/>
    <property type="match status" value="1"/>
</dbReference>
<feature type="domain" description="Amidase" evidence="2">
    <location>
        <begin position="36"/>
        <end position="243"/>
    </location>
</feature>
<dbReference type="InterPro" id="IPR000120">
    <property type="entry name" value="Amidase"/>
</dbReference>
<dbReference type="InterPro" id="IPR023631">
    <property type="entry name" value="Amidase_dom"/>
</dbReference>
<gene>
    <name evidence="3" type="ORF">FGG12_14440</name>
</gene>
<evidence type="ECO:0000313" key="3">
    <source>
        <dbReference type="EMBL" id="TSP12204.1"/>
    </source>
</evidence>
<sequence length="440" mass="45704">MSCARRMEPHPRWCRTDRNMEALNSSYPPASVQERIASALVRARQRNRTLRAFVELDALGAMRRAAELDALSADAHGPLHGVPVAVKEVIDAAGQPCAWGSPLHAGRRPAGNAALLQRLIDAGAVPIGITASTEYALAAAAATVHPRDALRSPGASSSGSAAALGAGLVPLALGTQTIGSIIRPAAYCGVVGFKPSFGRYPTTGMLCLSARLDHPGLLAASVADVMAADHVLADSPAEVSGNTPLALRVLQPWFPEEVSAPVSSSLDACYQCLRGAGFGLDPLTIDADIVAVEAELTDILLTYELAQRHGATLRAAPAGQVSAKLMAMVERGDQVSAVRFDEAIAQQAAISMRLNAMLRPGEVALAPATIGVAPLLAEGSGSRAPQRLWTLSGLPALTLPVGERDGLPVGVQLVGRLGEDAALLQAAARVESILRKRSND</sequence>